<organism evidence="1 2">
    <name type="scientific">Scutellospora calospora</name>
    <dbReference type="NCBI Taxonomy" id="85575"/>
    <lineage>
        <taxon>Eukaryota</taxon>
        <taxon>Fungi</taxon>
        <taxon>Fungi incertae sedis</taxon>
        <taxon>Mucoromycota</taxon>
        <taxon>Glomeromycotina</taxon>
        <taxon>Glomeromycetes</taxon>
        <taxon>Diversisporales</taxon>
        <taxon>Gigasporaceae</taxon>
        <taxon>Scutellospora</taxon>
    </lineage>
</organism>
<proteinExistence type="predicted"/>
<protein>
    <submittedName>
        <fullName evidence="1">1097_t:CDS:1</fullName>
    </submittedName>
</protein>
<comment type="caution">
    <text evidence="1">The sequence shown here is derived from an EMBL/GenBank/DDBJ whole genome shotgun (WGS) entry which is preliminary data.</text>
</comment>
<sequence>SNGKSKVLNGAGSITISDFVSVRTAISQGMSSIACVNVERILSLLNKKTTEIYKVLDKQPVYAVGPDIQQGYSPCIACWVTKPLDISIMQQLSALFDNEFEIINHVNRNGSEDIIYSNNNKNQNENSGDGNNGDGNYGNENDYENYGDGNDEDGENSGENRNNNDENEDGEDSGEDEEDNGGDDYEDGGGNKNNSPYIRVSSEAHAKLKNEFQSFNIDTYLWANINTDKHKLDVLEFSINLFNCGVGEMLNEICQLSHGFIGYYIDFIEIRVSPLPFMSGVYQLFRLKEAYSPQNLNQENIELSAGREKNSGIQITLGAQQSSITASRNNVINRSAKRTTSKWNMDMTNCRTKGVKWSYSYTANDLNDASVHRKTVNLQLHSGCWYTTSKMKGFCITIVQVLRCELKPKPNFFSFKSKPEIIKKCPQIVHTLEVSFNDITNFNERFAKLTKNLYMDHEEITVILDENRLPSKNIQNEDSMNINRTLFPPKN</sequence>
<accession>A0ACA9LJT4</accession>
<reference evidence="1" key="1">
    <citation type="submission" date="2021-06" db="EMBL/GenBank/DDBJ databases">
        <authorList>
            <person name="Kallberg Y."/>
            <person name="Tangrot J."/>
            <person name="Rosling A."/>
        </authorList>
    </citation>
    <scope>NUCLEOTIDE SEQUENCE</scope>
    <source>
        <strain evidence="1">AU212A</strain>
    </source>
</reference>
<feature type="non-terminal residue" evidence="1">
    <location>
        <position position="1"/>
    </location>
</feature>
<keyword evidence="2" id="KW-1185">Reference proteome</keyword>
<name>A0ACA9LJT4_9GLOM</name>
<evidence type="ECO:0000313" key="1">
    <source>
        <dbReference type="EMBL" id="CAG8530771.1"/>
    </source>
</evidence>
<dbReference type="EMBL" id="CAJVPM010006021">
    <property type="protein sequence ID" value="CAG8530771.1"/>
    <property type="molecule type" value="Genomic_DNA"/>
</dbReference>
<evidence type="ECO:0000313" key="2">
    <source>
        <dbReference type="Proteomes" id="UP000789860"/>
    </source>
</evidence>
<dbReference type="Proteomes" id="UP000789860">
    <property type="component" value="Unassembled WGS sequence"/>
</dbReference>
<gene>
    <name evidence="1" type="ORF">SCALOS_LOCUS4449</name>
</gene>